<keyword evidence="1" id="KW-0677">Repeat</keyword>
<dbReference type="PROSITE" id="PS50088">
    <property type="entry name" value="ANK_REPEAT"/>
    <property type="match status" value="4"/>
</dbReference>
<feature type="repeat" description="ANK" evidence="3">
    <location>
        <begin position="572"/>
        <end position="604"/>
    </location>
</feature>
<proteinExistence type="predicted"/>
<keyword evidence="4" id="KW-0732">Signal</keyword>
<dbReference type="PANTHER" id="PTHR24198">
    <property type="entry name" value="ANKYRIN REPEAT AND PROTEIN KINASE DOMAIN-CONTAINING PROTEIN"/>
    <property type="match status" value="1"/>
</dbReference>
<evidence type="ECO:0000256" key="1">
    <source>
        <dbReference type="ARBA" id="ARBA00022737"/>
    </source>
</evidence>
<evidence type="ECO:0000256" key="4">
    <source>
        <dbReference type="SAM" id="SignalP"/>
    </source>
</evidence>
<feature type="chain" id="PRO_5030604868" evidence="4">
    <location>
        <begin position="16"/>
        <end position="637"/>
    </location>
</feature>
<protein>
    <submittedName>
        <fullName evidence="5">Uncharacterized protein</fullName>
    </submittedName>
</protein>
<gene>
    <name evidence="5" type="ORF">CHYS00102_LOCUS19119</name>
</gene>
<dbReference type="PROSITE" id="PS50297">
    <property type="entry name" value="ANK_REP_REGION"/>
    <property type="match status" value="3"/>
</dbReference>
<feature type="repeat" description="ANK" evidence="3">
    <location>
        <begin position="338"/>
        <end position="370"/>
    </location>
</feature>
<dbReference type="Pfam" id="PF12796">
    <property type="entry name" value="Ank_2"/>
    <property type="match status" value="3"/>
</dbReference>
<keyword evidence="2 3" id="KW-0040">ANK repeat</keyword>
<dbReference type="SMART" id="SM00248">
    <property type="entry name" value="ANK"/>
    <property type="match status" value="6"/>
</dbReference>
<organism evidence="5">
    <name type="scientific">Corethron hystrix</name>
    <dbReference type="NCBI Taxonomy" id="216773"/>
    <lineage>
        <taxon>Eukaryota</taxon>
        <taxon>Sar</taxon>
        <taxon>Stramenopiles</taxon>
        <taxon>Ochrophyta</taxon>
        <taxon>Bacillariophyta</taxon>
        <taxon>Coscinodiscophyceae</taxon>
        <taxon>Corethrophycidae</taxon>
        <taxon>Corethrales</taxon>
        <taxon>Corethraceae</taxon>
        <taxon>Corethron</taxon>
    </lineage>
</organism>
<evidence type="ECO:0000256" key="2">
    <source>
        <dbReference type="ARBA" id="ARBA00023043"/>
    </source>
</evidence>
<accession>A0A7S1BM64</accession>
<evidence type="ECO:0000256" key="3">
    <source>
        <dbReference type="PROSITE-ProRule" id="PRU00023"/>
    </source>
</evidence>
<dbReference type="EMBL" id="HBFR01026532">
    <property type="protein sequence ID" value="CAD8891913.1"/>
    <property type="molecule type" value="Transcribed_RNA"/>
</dbReference>
<reference evidence="5" key="1">
    <citation type="submission" date="2021-01" db="EMBL/GenBank/DDBJ databases">
        <authorList>
            <person name="Corre E."/>
            <person name="Pelletier E."/>
            <person name="Niang G."/>
            <person name="Scheremetjew M."/>
            <person name="Finn R."/>
            <person name="Kale V."/>
            <person name="Holt S."/>
            <person name="Cochrane G."/>
            <person name="Meng A."/>
            <person name="Brown T."/>
            <person name="Cohen L."/>
        </authorList>
    </citation>
    <scope>NUCLEOTIDE SEQUENCE</scope>
    <source>
        <strain evidence="5">308</strain>
    </source>
</reference>
<dbReference type="PANTHER" id="PTHR24198:SF165">
    <property type="entry name" value="ANKYRIN REPEAT-CONTAINING PROTEIN-RELATED"/>
    <property type="match status" value="1"/>
</dbReference>
<sequence length="637" mass="70427">MTSLLAFCFISMVSCSTDEGRNIKSADSDDENSLIFEDTETERLMKTFVACLTIASDSEESPSTKSGLEIVSNCPPFLTLAAGSGRMGIFSAISTIDGRTEDSGVDLKYHPHVIPTRTAQESSNVEKIEIENDGFCPFISLSLAEASFVAQVAAAFGELEIVREILEQYGQSIVHEKSKSGWNVLHEAARGGRFEIVELLFEEYGADANATTAAETDGTVGNAATAKELVAEIFGNAVFDRDENTHGIYGRKYPGYAINEMLIEAMQHWKDTCIDDFDTCFDDDVETKNVPIPKKTQWTQALFHAATHGDETILERILLKDGPHRLLDTSVLDERDEDGWTLLHLSTMAGCQRCVRLLLNAGANPFARTLRGKPWTPLSISLAFYGNKNKVYSYIRKRTEISKSAPTRYKAPPEAKFSSLLAQYARSSLTELKNAVDSDKEIIHRTDNNGWNLLHEAARAGNIHVVRYLVWQGINVDHITNNGMGGTALWVARTQHGDDHSVVKFLKSIGSSEIAPMKYLQNIVQPTAKVIEKHRRYLRRYDGHAAAARGDTRMLTFLLSHDGFDVNEVDKNNWAPLHEAARTGQEEALALLLENGAIVDLVSSAGTALEIAERRHDANHTAVQLLRGLSQGRARII</sequence>
<dbReference type="InterPro" id="IPR036770">
    <property type="entry name" value="Ankyrin_rpt-contain_sf"/>
</dbReference>
<name>A0A7S1BM64_9STRA</name>
<evidence type="ECO:0000313" key="5">
    <source>
        <dbReference type="EMBL" id="CAD8891913.1"/>
    </source>
</evidence>
<dbReference type="InterPro" id="IPR002110">
    <property type="entry name" value="Ankyrin_rpt"/>
</dbReference>
<dbReference type="Gene3D" id="1.25.40.20">
    <property type="entry name" value="Ankyrin repeat-containing domain"/>
    <property type="match status" value="4"/>
</dbReference>
<dbReference type="Pfam" id="PF13637">
    <property type="entry name" value="Ank_4"/>
    <property type="match status" value="1"/>
</dbReference>
<feature type="signal peptide" evidence="4">
    <location>
        <begin position="1"/>
        <end position="15"/>
    </location>
</feature>
<feature type="repeat" description="ANK" evidence="3">
    <location>
        <begin position="180"/>
        <end position="213"/>
    </location>
</feature>
<dbReference type="SUPFAM" id="SSF48403">
    <property type="entry name" value="Ankyrin repeat"/>
    <property type="match status" value="2"/>
</dbReference>
<dbReference type="AlphaFoldDB" id="A0A7S1BM64"/>
<feature type="repeat" description="ANK" evidence="3">
    <location>
        <begin position="449"/>
        <end position="481"/>
    </location>
</feature>